<protein>
    <submittedName>
        <fullName evidence="2">Extensin family protein</fullName>
    </submittedName>
</protein>
<dbReference type="EMBL" id="JAPFQI010000001">
    <property type="protein sequence ID" value="MCW8084767.1"/>
    <property type="molecule type" value="Genomic_DNA"/>
</dbReference>
<comment type="caution">
    <text evidence="2">The sequence shown here is derived from an EMBL/GenBank/DDBJ whole genome shotgun (WGS) entry which is preliminary data.</text>
</comment>
<feature type="domain" description="Extensin-like C-terminal" evidence="1">
    <location>
        <begin position="54"/>
        <end position="225"/>
    </location>
</feature>
<reference evidence="2 3" key="1">
    <citation type="submission" date="2022-10" db="EMBL/GenBank/DDBJ databases">
        <title>Roseococcus glaciei nov., sp. nov., isolated from glacier.</title>
        <authorList>
            <person name="Liu Q."/>
            <person name="Xin Y.-H."/>
        </authorList>
    </citation>
    <scope>NUCLEOTIDE SEQUENCE [LARGE SCALE GENOMIC DNA]</scope>
    <source>
        <strain evidence="2 3">MDT2-1-1</strain>
    </source>
</reference>
<name>A0ABT3NRK0_9PROT</name>
<dbReference type="Pfam" id="PF06904">
    <property type="entry name" value="Extensin-like_C"/>
    <property type="match status" value="1"/>
</dbReference>
<evidence type="ECO:0000313" key="2">
    <source>
        <dbReference type="EMBL" id="MCW8084767.1"/>
    </source>
</evidence>
<sequence length="225" mass="24649">MRFVLLLAVLLGLCWLGLRVLPPEWDPRTPLDLRAAPNLLTPLKLARLSRNSTACFAAFEASGINPIRVPDRPSNLGCAVEDAVRLPGPVAANPAAPAVTCRVAAAWVLWERHGLQPAARRHLDSEVASVRHLGTWNCRNVNNAASGRRSEHATANAIDIASFRLVDGREVTLLRGWSGPPEQAGFLRAARDNACRFFSVVLGPDRDAAHRDHFHLDMGPWRACR</sequence>
<organism evidence="2 3">
    <name type="scientific">Sabulicella glaciei</name>
    <dbReference type="NCBI Taxonomy" id="2984948"/>
    <lineage>
        <taxon>Bacteria</taxon>
        <taxon>Pseudomonadati</taxon>
        <taxon>Pseudomonadota</taxon>
        <taxon>Alphaproteobacteria</taxon>
        <taxon>Acetobacterales</taxon>
        <taxon>Acetobacteraceae</taxon>
        <taxon>Sabulicella</taxon>
    </lineage>
</organism>
<keyword evidence="3" id="KW-1185">Reference proteome</keyword>
<gene>
    <name evidence="2" type="ORF">OF850_03935</name>
</gene>
<accession>A0ABT3NRK0</accession>
<proteinExistence type="predicted"/>
<evidence type="ECO:0000313" key="3">
    <source>
        <dbReference type="Proteomes" id="UP001526430"/>
    </source>
</evidence>
<dbReference type="InterPro" id="IPR009683">
    <property type="entry name" value="Extensin-like_C"/>
</dbReference>
<dbReference type="RefSeq" id="WP_301588480.1">
    <property type="nucleotide sequence ID" value="NZ_JAPFQI010000001.1"/>
</dbReference>
<evidence type="ECO:0000259" key="1">
    <source>
        <dbReference type="Pfam" id="PF06904"/>
    </source>
</evidence>
<dbReference type="Proteomes" id="UP001526430">
    <property type="component" value="Unassembled WGS sequence"/>
</dbReference>